<dbReference type="FunFam" id="3.40.50.720:FF:000084">
    <property type="entry name" value="Short-chain dehydrogenase reductase"/>
    <property type="match status" value="1"/>
</dbReference>
<evidence type="ECO:0000256" key="5">
    <source>
        <dbReference type="ARBA" id="ARBA00023002"/>
    </source>
</evidence>
<dbReference type="Gene3D" id="3.40.50.720">
    <property type="entry name" value="NAD(P)-binding Rossmann-like Domain"/>
    <property type="match status" value="1"/>
</dbReference>
<dbReference type="AlphaFoldDB" id="A0A9P6HWR9"/>
<sequence>MTGRLAGKIALVSGSNQGFGRGILEAFVKEGALVLGLDLQAIDGPVDGFPESQAYQIKANVAEEGSWKKALETSIHRFGRAPSVVVHNAGWSYPNKSSIDVTLEEFNRAFEVNVKSIFIASKMLIPEMKKNGPGSTIVISSENAIRPGALQTWYNATKAGVSSATKSMALEFARDQLRFNTICPTSGNTPLLNKFAGIADGPVPAEIIKAKCEAIPIGRLVEPSDVANVALFLAEPASSIISGVEILVDEPANADGFSYDPGTEERKLLKAALAETENTTFEIPSIMNGERLYTGRKSAQKSPWNHHGAPLAEYHEVDRETVKKIAIPGALAARHKWTSMPFSDRAAIYKRAARLVETKYRWKLMAATMLGQGKTCGQAEGDCIAEVIDTLNFHVYYCHQLYQQQPVKQSDSAYNSLDYRPLEGFVLAISPFNFTALGAHIAFTPAILGNVVLWKPSPMAVLSNYILYQAMEEAGLPKGVVQFLPTADPAVVVEPALASPHFSGLHYTGSSAVLKSLFAQIGTNTNIYKTFPRIVGESGGKNFHLVHNSCREDVDWIASAAVRSAFEFQGQKCSALSRLYVPKSMWEQGDLKAALLREAAKMTHGDDVKQLHHPLGPIVFEAAFVRFGDFLDDAQKHNHRLLFGGKRNGSKGLFIQPAILEANQDDKTATSDLLTRELFGPLFAVLTYDDALPSSLEDVCDLIDSTSEYGLAGSFFSRDREAIKIANERLRDSVGMFCINDKCTGAVIGAHPFGGARSSGTNDKANSMNVLLRFSSIRTVKDSFESMSSTISACHIPE</sequence>
<evidence type="ECO:0000256" key="9">
    <source>
        <dbReference type="ARBA" id="ARBA00048142"/>
    </source>
</evidence>
<comment type="catalytic activity">
    <reaction evidence="9">
        <text>L-glutamate 5-semialdehyde + NAD(+) + H2O = L-glutamate + NADH + 2 H(+)</text>
        <dbReference type="Rhea" id="RHEA:30235"/>
        <dbReference type="ChEBI" id="CHEBI:15377"/>
        <dbReference type="ChEBI" id="CHEBI:15378"/>
        <dbReference type="ChEBI" id="CHEBI:29985"/>
        <dbReference type="ChEBI" id="CHEBI:57540"/>
        <dbReference type="ChEBI" id="CHEBI:57945"/>
        <dbReference type="ChEBI" id="CHEBI:58066"/>
        <dbReference type="EC" id="1.2.1.88"/>
    </reaction>
</comment>
<evidence type="ECO:0000256" key="6">
    <source>
        <dbReference type="ARBA" id="ARBA00023027"/>
    </source>
</evidence>
<dbReference type="InterPro" id="IPR016162">
    <property type="entry name" value="Ald_DH_N"/>
</dbReference>
<dbReference type="GeneID" id="62166531"/>
<comment type="similarity">
    <text evidence="2">Belongs to the aldehyde dehydrogenase family.</text>
</comment>
<keyword evidence="4" id="KW-0521">NADP</keyword>
<dbReference type="GO" id="GO:0005759">
    <property type="term" value="C:mitochondrial matrix"/>
    <property type="evidence" value="ECO:0007669"/>
    <property type="project" value="TreeGrafter"/>
</dbReference>
<name>A0A9P6HWR9_9PEZI</name>
<comment type="caution">
    <text evidence="11">The sequence shown here is derived from an EMBL/GenBank/DDBJ whole genome shotgun (WGS) entry which is preliminary data.</text>
</comment>
<evidence type="ECO:0000256" key="2">
    <source>
        <dbReference type="ARBA" id="ARBA00009986"/>
    </source>
</evidence>
<dbReference type="EMBL" id="JAATWM020000042">
    <property type="protein sequence ID" value="KAF9871809.1"/>
    <property type="molecule type" value="Genomic_DNA"/>
</dbReference>
<evidence type="ECO:0000313" key="12">
    <source>
        <dbReference type="Proteomes" id="UP000781932"/>
    </source>
</evidence>
<proteinExistence type="inferred from homology"/>
<keyword evidence="6" id="KW-0520">NAD</keyword>
<accession>A0A9P6HWR9</accession>
<evidence type="ECO:0000256" key="8">
    <source>
        <dbReference type="ARBA" id="ARBA00032259"/>
    </source>
</evidence>
<dbReference type="GO" id="GO:0010133">
    <property type="term" value="P:L-proline catabolic process to L-glutamate"/>
    <property type="evidence" value="ECO:0007669"/>
    <property type="project" value="TreeGrafter"/>
</dbReference>
<keyword evidence="12" id="KW-1185">Reference proteome</keyword>
<dbReference type="InterPro" id="IPR015590">
    <property type="entry name" value="Aldehyde_DH_dom"/>
</dbReference>
<dbReference type="Pfam" id="PF13561">
    <property type="entry name" value="adh_short_C2"/>
    <property type="match status" value="1"/>
</dbReference>
<reference evidence="11" key="1">
    <citation type="submission" date="2020-03" db="EMBL/GenBank/DDBJ databases">
        <authorList>
            <person name="He L."/>
        </authorList>
    </citation>
    <scope>NUCLEOTIDE SEQUENCE</scope>
    <source>
        <strain evidence="11">CkLH20</strain>
    </source>
</reference>
<dbReference type="Proteomes" id="UP000781932">
    <property type="component" value="Unassembled WGS sequence"/>
</dbReference>
<dbReference type="InterPro" id="IPR036291">
    <property type="entry name" value="NAD(P)-bd_dom_sf"/>
</dbReference>
<evidence type="ECO:0000256" key="1">
    <source>
        <dbReference type="ARBA" id="ARBA00004786"/>
    </source>
</evidence>
<dbReference type="PROSITE" id="PS00070">
    <property type="entry name" value="ALDEHYDE_DEHYDR_CYS"/>
    <property type="match status" value="1"/>
</dbReference>
<evidence type="ECO:0000313" key="11">
    <source>
        <dbReference type="EMBL" id="KAF9871809.1"/>
    </source>
</evidence>
<dbReference type="FunFam" id="3.40.309.10:FF:000005">
    <property type="entry name" value="1-pyrroline-5-carboxylate dehydrogenase 1"/>
    <property type="match status" value="1"/>
</dbReference>
<evidence type="ECO:0000259" key="10">
    <source>
        <dbReference type="Pfam" id="PF00171"/>
    </source>
</evidence>
<dbReference type="PRINTS" id="PR00081">
    <property type="entry name" value="GDHRDH"/>
</dbReference>
<organism evidence="11 12">
    <name type="scientific">Colletotrichum karsti</name>
    <dbReference type="NCBI Taxonomy" id="1095194"/>
    <lineage>
        <taxon>Eukaryota</taxon>
        <taxon>Fungi</taxon>
        <taxon>Dikarya</taxon>
        <taxon>Ascomycota</taxon>
        <taxon>Pezizomycotina</taxon>
        <taxon>Sordariomycetes</taxon>
        <taxon>Hypocreomycetidae</taxon>
        <taxon>Glomerellales</taxon>
        <taxon>Glomerellaceae</taxon>
        <taxon>Colletotrichum</taxon>
        <taxon>Colletotrichum boninense species complex</taxon>
    </lineage>
</organism>
<dbReference type="Gene3D" id="3.40.309.10">
    <property type="entry name" value="Aldehyde Dehydrogenase, Chain A, domain 2"/>
    <property type="match status" value="1"/>
</dbReference>
<dbReference type="FunFam" id="3.40.605.10:FF:000006">
    <property type="entry name" value="1-pyrroline-5-carboxylate dehydrogenase"/>
    <property type="match status" value="1"/>
</dbReference>
<dbReference type="Gene3D" id="3.40.605.10">
    <property type="entry name" value="Aldehyde Dehydrogenase, Chain A, domain 1"/>
    <property type="match status" value="1"/>
</dbReference>
<evidence type="ECO:0000256" key="7">
    <source>
        <dbReference type="ARBA" id="ARBA00023062"/>
    </source>
</evidence>
<evidence type="ECO:0000256" key="3">
    <source>
        <dbReference type="ARBA" id="ARBA00012884"/>
    </source>
</evidence>
<dbReference type="InterPro" id="IPR016163">
    <property type="entry name" value="Ald_DH_C"/>
</dbReference>
<comment type="pathway">
    <text evidence="1">Amino-acid degradation; L-proline degradation into L-glutamate; L-glutamate from L-proline: step 2/2.</text>
</comment>
<dbReference type="RefSeq" id="XP_038741270.1">
    <property type="nucleotide sequence ID" value="XM_038893457.1"/>
</dbReference>
<dbReference type="SUPFAM" id="SSF51735">
    <property type="entry name" value="NAD(P)-binding Rossmann-fold domains"/>
    <property type="match status" value="1"/>
</dbReference>
<reference evidence="11" key="2">
    <citation type="submission" date="2020-11" db="EMBL/GenBank/DDBJ databases">
        <title>Whole genome sequencing of Colletotrichum sp.</title>
        <authorList>
            <person name="Li H."/>
        </authorList>
    </citation>
    <scope>NUCLEOTIDE SEQUENCE</scope>
    <source>
        <strain evidence="11">CkLH20</strain>
    </source>
</reference>
<evidence type="ECO:0000256" key="4">
    <source>
        <dbReference type="ARBA" id="ARBA00022857"/>
    </source>
</evidence>
<dbReference type="InterPro" id="IPR002347">
    <property type="entry name" value="SDR_fam"/>
</dbReference>
<dbReference type="GO" id="GO:0003842">
    <property type="term" value="F:L-glutamate gamma-semialdehyde dehydrogenase activity"/>
    <property type="evidence" value="ECO:0007669"/>
    <property type="project" value="UniProtKB-EC"/>
</dbReference>
<dbReference type="InterPro" id="IPR016160">
    <property type="entry name" value="Ald_DH_CS_CYS"/>
</dbReference>
<dbReference type="OrthoDB" id="61110at2759"/>
<dbReference type="InterPro" id="IPR016161">
    <property type="entry name" value="Ald_DH/histidinol_DH"/>
</dbReference>
<dbReference type="EC" id="1.2.1.88" evidence="3"/>
<keyword evidence="5" id="KW-0560">Oxidoreductase</keyword>
<dbReference type="PANTHER" id="PTHR42862">
    <property type="entry name" value="DELTA-1-PYRROLINE-5-CARBOXYLATE DEHYDROGENASE 1, ISOFORM A-RELATED"/>
    <property type="match status" value="1"/>
</dbReference>
<gene>
    <name evidence="11" type="ORF">CkaCkLH20_10743</name>
</gene>
<dbReference type="PANTHER" id="PTHR42862:SF1">
    <property type="entry name" value="DELTA-1-PYRROLINE-5-CARBOXYLATE DEHYDROGENASE 2, ISOFORM A-RELATED"/>
    <property type="match status" value="1"/>
</dbReference>
<keyword evidence="7" id="KW-0642">Proline metabolism</keyword>
<dbReference type="InterPro" id="IPR050485">
    <property type="entry name" value="Proline_metab_enzyme"/>
</dbReference>
<feature type="domain" description="Aldehyde dehydrogenase" evidence="10">
    <location>
        <begin position="307"/>
        <end position="780"/>
    </location>
</feature>
<protein>
    <recommendedName>
        <fullName evidence="8">L-glutamate gamma-semialdehyde dehydrogenase</fullName>
        <ecNumber evidence="3">1.2.1.88</ecNumber>
    </recommendedName>
    <alternativeName>
        <fullName evidence="8">L-glutamate gamma-semialdehyde dehydrogenase</fullName>
    </alternativeName>
</protein>
<dbReference type="Pfam" id="PF00171">
    <property type="entry name" value="Aldedh"/>
    <property type="match status" value="1"/>
</dbReference>
<dbReference type="SUPFAM" id="SSF53720">
    <property type="entry name" value="ALDH-like"/>
    <property type="match status" value="1"/>
</dbReference>